<proteinExistence type="predicted"/>
<dbReference type="Proteomes" id="UP000196027">
    <property type="component" value="Chromosome"/>
</dbReference>
<dbReference type="EMBL" id="CP021425">
    <property type="protein sequence ID" value="ARU56491.1"/>
    <property type="molecule type" value="Genomic_DNA"/>
</dbReference>
<organism evidence="1 2">
    <name type="scientific">Oleiphilus messinensis</name>
    <dbReference type="NCBI Taxonomy" id="141451"/>
    <lineage>
        <taxon>Bacteria</taxon>
        <taxon>Pseudomonadati</taxon>
        <taxon>Pseudomonadota</taxon>
        <taxon>Gammaproteobacteria</taxon>
        <taxon>Oceanospirillales</taxon>
        <taxon>Oleiphilaceae</taxon>
        <taxon>Oleiphilus</taxon>
    </lineage>
</organism>
<name>A0A1Y0I7R1_9GAMM</name>
<evidence type="ECO:0000313" key="2">
    <source>
        <dbReference type="Proteomes" id="UP000196027"/>
    </source>
</evidence>
<evidence type="ECO:0000313" key="1">
    <source>
        <dbReference type="EMBL" id="ARU56491.1"/>
    </source>
</evidence>
<sequence length="59" mass="6561">MRDVEESGDQVIITDHGKPTLVIRKYDASDKSPMELLQGSVINYESPTAPVAEDDWELA</sequence>
<dbReference type="KEGG" id="ome:OLMES_2430"/>
<protein>
    <submittedName>
        <fullName evidence="1">VapB antitoxin</fullName>
    </submittedName>
</protein>
<accession>A0A1Y0I7R1</accession>
<dbReference type="AlphaFoldDB" id="A0A1Y0I7R1"/>
<reference evidence="1 2" key="1">
    <citation type="submission" date="2017-05" db="EMBL/GenBank/DDBJ databases">
        <title>Genomic insights into alkan degradation activity of Oleiphilus messinensis.</title>
        <authorList>
            <person name="Kozyavkin S.A."/>
            <person name="Slesarev A.I."/>
            <person name="Golyshin P.N."/>
            <person name="Korzhenkov A."/>
            <person name="Golyshina O.N."/>
            <person name="Toshchakov S.V."/>
        </authorList>
    </citation>
    <scope>NUCLEOTIDE SEQUENCE [LARGE SCALE GENOMIC DNA]</scope>
    <source>
        <strain evidence="1 2">ME102</strain>
    </source>
</reference>
<keyword evidence="2" id="KW-1185">Reference proteome</keyword>
<gene>
    <name evidence="1" type="ORF">OLMES_2430</name>
</gene>